<evidence type="ECO:0000313" key="2">
    <source>
        <dbReference type="Proteomes" id="UP000027341"/>
    </source>
</evidence>
<proteinExistence type="predicted"/>
<organism evidence="1 2">
    <name type="scientific">Hydrogenovibrio marinus</name>
    <dbReference type="NCBI Taxonomy" id="28885"/>
    <lineage>
        <taxon>Bacteria</taxon>
        <taxon>Pseudomonadati</taxon>
        <taxon>Pseudomonadota</taxon>
        <taxon>Gammaproteobacteria</taxon>
        <taxon>Thiotrichales</taxon>
        <taxon>Piscirickettsiaceae</taxon>
        <taxon>Hydrogenovibrio</taxon>
    </lineage>
</organism>
<sequence>MKEVETARVYVGEEALKAGLVDSLGYLSDAVNQACNLGGDKTCDLVSYRFETNVNATSYSPTMQAQTKPIEMNLMKTGLLDSALSLKPGSYYLYLP</sequence>
<reference evidence="1 2" key="1">
    <citation type="submission" date="2014-04" db="EMBL/GenBank/DDBJ databases">
        <title>Draft genome sequence of Hydrogenovibrio marinus MH-110, a model organism for aerobic H2 metabolism.</title>
        <authorList>
            <person name="Cha H.J."/>
            <person name="Jo B.H."/>
            <person name="Hwang B.H."/>
        </authorList>
    </citation>
    <scope>NUCLEOTIDE SEQUENCE [LARGE SCALE GENOMIC DNA]</scope>
    <source>
        <strain evidence="1 2">MH-110</strain>
    </source>
</reference>
<dbReference type="AlphaFoldDB" id="A0A066ZVF3"/>
<dbReference type="Gene3D" id="3.90.226.10">
    <property type="entry name" value="2-enoyl-CoA Hydratase, Chain A, domain 1"/>
    <property type="match status" value="1"/>
</dbReference>
<name>A0A066ZVF3_HYDMR</name>
<keyword evidence="2" id="KW-1185">Reference proteome</keyword>
<accession>A0A066ZVF3</accession>
<dbReference type="EMBL" id="JMIU01000001">
    <property type="protein sequence ID" value="KDN96234.1"/>
    <property type="molecule type" value="Genomic_DNA"/>
</dbReference>
<dbReference type="Proteomes" id="UP000027341">
    <property type="component" value="Unassembled WGS sequence"/>
</dbReference>
<gene>
    <name evidence="1" type="ORF">EI16_08110</name>
</gene>
<evidence type="ECO:0008006" key="3">
    <source>
        <dbReference type="Google" id="ProtNLM"/>
    </source>
</evidence>
<comment type="caution">
    <text evidence="1">The sequence shown here is derived from an EMBL/GenBank/DDBJ whole genome shotgun (WGS) entry which is preliminary data.</text>
</comment>
<protein>
    <recommendedName>
        <fullName evidence="3">Peptidase S49 domain-containing protein</fullName>
    </recommendedName>
</protein>
<evidence type="ECO:0000313" key="1">
    <source>
        <dbReference type="EMBL" id="KDN96234.1"/>
    </source>
</evidence>